<dbReference type="HOGENOM" id="CLU_011115_3_0_7"/>
<feature type="transmembrane region" description="Helical" evidence="11">
    <location>
        <begin position="353"/>
        <end position="373"/>
    </location>
</feature>
<dbReference type="GO" id="GO:0016020">
    <property type="term" value="C:membrane"/>
    <property type="evidence" value="ECO:0007669"/>
    <property type="project" value="InterPro"/>
</dbReference>
<keyword evidence="6 13" id="KW-0418">Kinase</keyword>
<protein>
    <recommendedName>
        <fullName evidence="2">histidine kinase</fullName>
        <ecNumber evidence="2">2.7.13.3</ecNumber>
    </recommendedName>
</protein>
<keyword evidence="11" id="KW-0472">Membrane</keyword>
<dbReference type="Gene3D" id="3.30.565.10">
    <property type="entry name" value="Histidine kinase-like ATPase, C-terminal domain"/>
    <property type="match status" value="1"/>
</dbReference>
<dbReference type="InterPro" id="IPR050482">
    <property type="entry name" value="Sensor_HK_TwoCompSys"/>
</dbReference>
<dbReference type="SUPFAM" id="SSF55874">
    <property type="entry name" value="ATPase domain of HSP90 chaperone/DNA topoisomerase II/histidine kinase"/>
    <property type="match status" value="1"/>
</dbReference>
<evidence type="ECO:0000256" key="8">
    <source>
        <dbReference type="ARBA" id="ARBA00023012"/>
    </source>
</evidence>
<keyword evidence="5" id="KW-0547">Nucleotide-binding</keyword>
<keyword evidence="13" id="KW-0614">Plasmid</keyword>
<dbReference type="Pfam" id="PF07695">
    <property type="entry name" value="7TMR-DISM_7TM"/>
    <property type="match status" value="1"/>
</dbReference>
<dbReference type="KEGG" id="dvl:Dvul_2969"/>
<geneLocation type="plasmid" evidence="13 14">
    <name>pDVUL01</name>
</geneLocation>
<dbReference type="InterPro" id="IPR011712">
    <property type="entry name" value="Sig_transdc_His_kin_sub3_dim/P"/>
</dbReference>
<accession>A0A0H3ADN2</accession>
<dbReference type="EC" id="2.7.13.3" evidence="2"/>
<dbReference type="GO" id="GO:0046983">
    <property type="term" value="F:protein dimerization activity"/>
    <property type="evidence" value="ECO:0007669"/>
    <property type="project" value="InterPro"/>
</dbReference>
<evidence type="ECO:0000256" key="5">
    <source>
        <dbReference type="ARBA" id="ARBA00022741"/>
    </source>
</evidence>
<evidence type="ECO:0000256" key="1">
    <source>
        <dbReference type="ARBA" id="ARBA00000085"/>
    </source>
</evidence>
<evidence type="ECO:0000256" key="6">
    <source>
        <dbReference type="ARBA" id="ARBA00022777"/>
    </source>
</evidence>
<evidence type="ECO:0000256" key="4">
    <source>
        <dbReference type="ARBA" id="ARBA00022679"/>
    </source>
</evidence>
<feature type="coiled-coil region" evidence="9">
    <location>
        <begin position="450"/>
        <end position="478"/>
    </location>
</feature>
<dbReference type="PANTHER" id="PTHR24421">
    <property type="entry name" value="NITRATE/NITRITE SENSOR PROTEIN NARX-RELATED"/>
    <property type="match status" value="1"/>
</dbReference>
<reference evidence="14" key="1">
    <citation type="journal article" date="2009" name="Environ. Microbiol.">
        <title>Contribution of mobile genetic elements to Desulfovibrio vulgaris genome plasticity.</title>
        <authorList>
            <person name="Walker C.B."/>
            <person name="Stolyar S."/>
            <person name="Chivian D."/>
            <person name="Pinel N."/>
            <person name="Gabster J.A."/>
            <person name="Dehal P.S."/>
            <person name="He Z."/>
            <person name="Yang Z.K."/>
            <person name="Yen H.C."/>
            <person name="Zhou J."/>
            <person name="Wall J.D."/>
            <person name="Hazen T.C."/>
            <person name="Arkin A.P."/>
            <person name="Stahl D.A."/>
        </authorList>
    </citation>
    <scope>NUCLEOTIDE SEQUENCE [LARGE SCALE GENOMIC DNA]</scope>
    <source>
        <strain evidence="14">DP4</strain>
    </source>
</reference>
<evidence type="ECO:0000256" key="7">
    <source>
        <dbReference type="ARBA" id="ARBA00022840"/>
    </source>
</evidence>
<dbReference type="PANTHER" id="PTHR24421:SF10">
    <property type="entry name" value="NITRATE_NITRITE SENSOR PROTEIN NARQ"/>
    <property type="match status" value="1"/>
</dbReference>
<evidence type="ECO:0000256" key="9">
    <source>
        <dbReference type="SAM" id="Coils"/>
    </source>
</evidence>
<keyword evidence="3" id="KW-0597">Phosphoprotein</keyword>
<keyword evidence="4" id="KW-0808">Transferase</keyword>
<dbReference type="SMART" id="SM00387">
    <property type="entry name" value="HATPase_c"/>
    <property type="match status" value="1"/>
</dbReference>
<dbReference type="InterPro" id="IPR011623">
    <property type="entry name" value="7TMR_DISM_rcpt_extracell_dom1"/>
</dbReference>
<evidence type="ECO:0000259" key="12">
    <source>
        <dbReference type="SMART" id="SM00387"/>
    </source>
</evidence>
<evidence type="ECO:0000256" key="3">
    <source>
        <dbReference type="ARBA" id="ARBA00022553"/>
    </source>
</evidence>
<feature type="transmembrane region" description="Helical" evidence="11">
    <location>
        <begin position="235"/>
        <end position="256"/>
    </location>
</feature>
<dbReference type="CDD" id="cd16917">
    <property type="entry name" value="HATPase_UhpB-NarQ-NarX-like"/>
    <property type="match status" value="1"/>
</dbReference>
<evidence type="ECO:0000256" key="2">
    <source>
        <dbReference type="ARBA" id="ARBA00012438"/>
    </source>
</evidence>
<dbReference type="AlphaFoldDB" id="A0A0H3ADN2"/>
<feature type="transmembrane region" description="Helical" evidence="11">
    <location>
        <begin position="263"/>
        <end position="284"/>
    </location>
</feature>
<proteinExistence type="predicted"/>
<organism evidence="13 14">
    <name type="scientific">Nitratidesulfovibrio vulgaris (strain DP4)</name>
    <name type="common">Desulfovibrio vulgaris</name>
    <dbReference type="NCBI Taxonomy" id="391774"/>
    <lineage>
        <taxon>Bacteria</taxon>
        <taxon>Pseudomonadati</taxon>
        <taxon>Thermodesulfobacteriota</taxon>
        <taxon>Desulfovibrionia</taxon>
        <taxon>Desulfovibrionales</taxon>
        <taxon>Desulfovibrionaceae</taxon>
        <taxon>Nitratidesulfovibrio</taxon>
    </lineage>
</organism>
<sequence precursor="true">MKRATSPPHGPMMNRNAPRLSFPTRMLRAFHPVPLLVVLLVSVFILPPYGPARAADGLQAEDGVLDLRGFDPETMGPARLDGAWEFYWDRLLTPQDLAANPAPSPSGLLSLPGTWRGMPVDGERLGGTGQATLRLRLRLWPEANTLTLRLFDIPMAYRLWANGQLVAMNGVVGTDADSETPLRSLVLATITPEGENLELVLQISNHHFRAGGVPEGLLLAPPGPLETERDRTWTFSYFFAGCLLITLLYHLFLFHLDRKQVSAGYFSGFCLCILCFCMTSNTSFWAIRRFLPPLPPQWSEYVPLFFYMACAPMLFRFYFSLYPKVFHPAVRHLVDLRFAIFLLLLPIAPDHRISEYIAFSILVGLGCAIYYVVRLCSCARRGMNGAGLLLLGSAASLLASLNDGLSHIKHINTPYLIEFGMLFLIVTQSLALAKRFSHAFVSVGKLSGELERKNQSLLAEMEERNRLEQEVINISEEERRRISHELHDGLCQKLTGARLRASILSKRLAGTDDSTTMDSLAALLDASTDDAYRTSRGLWPVEHDPAMPGPSLDDLARRIAKDTGIDIRLEMRRHCGRCTNPNMRTLYRIAQEALTNAANHAQAHTIRVRLRCPAQDGVILTVRDDGIGRTASARQGARTGGLGLGIMAHRAGVIHAKLTIEDAPQGGTIVTCAAPCDKHASPSATRRTPPDASR</sequence>
<dbReference type="GO" id="GO:0005524">
    <property type="term" value="F:ATP binding"/>
    <property type="evidence" value="ECO:0007669"/>
    <property type="project" value="UniProtKB-KW"/>
</dbReference>
<dbReference type="Pfam" id="PF07730">
    <property type="entry name" value="HisKA_3"/>
    <property type="match status" value="1"/>
</dbReference>
<dbReference type="Pfam" id="PF02518">
    <property type="entry name" value="HATPase_c"/>
    <property type="match status" value="1"/>
</dbReference>
<feature type="transmembrane region" description="Helical" evidence="11">
    <location>
        <begin position="329"/>
        <end position="347"/>
    </location>
</feature>
<dbReference type="Gene3D" id="1.20.5.1930">
    <property type="match status" value="1"/>
</dbReference>
<feature type="domain" description="Histidine kinase/HSP90-like ATPase" evidence="12">
    <location>
        <begin position="581"/>
        <end position="678"/>
    </location>
</feature>
<evidence type="ECO:0000313" key="13">
    <source>
        <dbReference type="EMBL" id="ABM29980.1"/>
    </source>
</evidence>
<dbReference type="InterPro" id="IPR003594">
    <property type="entry name" value="HATPase_dom"/>
</dbReference>
<dbReference type="InterPro" id="IPR036890">
    <property type="entry name" value="HATPase_C_sf"/>
</dbReference>
<name>A0A0H3ADN2_NITV4</name>
<feature type="transmembrane region" description="Helical" evidence="11">
    <location>
        <begin position="385"/>
        <end position="402"/>
    </location>
</feature>
<gene>
    <name evidence="13" type="ordered locus">Dvul_2969</name>
</gene>
<keyword evidence="9" id="KW-0175">Coiled coil</keyword>
<evidence type="ECO:0000256" key="10">
    <source>
        <dbReference type="SAM" id="MobiDB-lite"/>
    </source>
</evidence>
<keyword evidence="8" id="KW-0902">Two-component regulatory system</keyword>
<keyword evidence="11" id="KW-1133">Transmembrane helix</keyword>
<evidence type="ECO:0000256" key="11">
    <source>
        <dbReference type="SAM" id="Phobius"/>
    </source>
</evidence>
<dbReference type="GO" id="GO:0000155">
    <property type="term" value="F:phosphorelay sensor kinase activity"/>
    <property type="evidence" value="ECO:0007669"/>
    <property type="project" value="InterPro"/>
</dbReference>
<dbReference type="Proteomes" id="UP000009173">
    <property type="component" value="Plasmid pDVUL01"/>
</dbReference>
<evidence type="ECO:0000313" key="14">
    <source>
        <dbReference type="Proteomes" id="UP000009173"/>
    </source>
</evidence>
<feature type="transmembrane region" description="Helical" evidence="11">
    <location>
        <begin position="414"/>
        <end position="433"/>
    </location>
</feature>
<keyword evidence="7" id="KW-0067">ATP-binding</keyword>
<dbReference type="EMBL" id="CP000528">
    <property type="protein sequence ID" value="ABM29980.1"/>
    <property type="molecule type" value="Genomic_DNA"/>
</dbReference>
<feature type="transmembrane region" description="Helical" evidence="11">
    <location>
        <begin position="304"/>
        <end position="322"/>
    </location>
</feature>
<keyword evidence="11" id="KW-0812">Transmembrane</keyword>
<comment type="catalytic activity">
    <reaction evidence="1">
        <text>ATP + protein L-histidine = ADP + protein N-phospho-L-histidine.</text>
        <dbReference type="EC" id="2.7.13.3"/>
    </reaction>
</comment>
<feature type="region of interest" description="Disordered" evidence="10">
    <location>
        <begin position="675"/>
        <end position="694"/>
    </location>
</feature>